<name>A0A8X6SU46_TRICX</name>
<keyword evidence="2" id="KW-1185">Reference proteome</keyword>
<dbReference type="AlphaFoldDB" id="A0A8X6SU46"/>
<accession>A0A8X6SU46</accession>
<reference evidence="1" key="1">
    <citation type="submission" date="2020-08" db="EMBL/GenBank/DDBJ databases">
        <title>Multicomponent nature underlies the extraordinary mechanical properties of spider dragline silk.</title>
        <authorList>
            <person name="Kono N."/>
            <person name="Nakamura H."/>
            <person name="Mori M."/>
            <person name="Yoshida Y."/>
            <person name="Ohtoshi R."/>
            <person name="Malay A.D."/>
            <person name="Moran D.A.P."/>
            <person name="Tomita M."/>
            <person name="Numata K."/>
            <person name="Arakawa K."/>
        </authorList>
    </citation>
    <scope>NUCLEOTIDE SEQUENCE</scope>
</reference>
<evidence type="ECO:0000313" key="1">
    <source>
        <dbReference type="EMBL" id="GFY17800.1"/>
    </source>
</evidence>
<organism evidence="1 2">
    <name type="scientific">Trichonephila clavipes</name>
    <name type="common">Golden silk orbweaver</name>
    <name type="synonym">Nephila clavipes</name>
    <dbReference type="NCBI Taxonomy" id="2585209"/>
    <lineage>
        <taxon>Eukaryota</taxon>
        <taxon>Metazoa</taxon>
        <taxon>Ecdysozoa</taxon>
        <taxon>Arthropoda</taxon>
        <taxon>Chelicerata</taxon>
        <taxon>Arachnida</taxon>
        <taxon>Araneae</taxon>
        <taxon>Araneomorphae</taxon>
        <taxon>Entelegynae</taxon>
        <taxon>Araneoidea</taxon>
        <taxon>Nephilidae</taxon>
        <taxon>Trichonephila</taxon>
    </lineage>
</organism>
<dbReference type="Proteomes" id="UP000887159">
    <property type="component" value="Unassembled WGS sequence"/>
</dbReference>
<sequence>MKLFSRFLIHKLHLNVVARRKVAVMPRVQDSNTECSSGSQLTPIISSRKDRHVTRMTLMDRAATSQAPSQELGLFAKQVSARTIRRPLQQHRLSARKPWLRLP</sequence>
<proteinExistence type="predicted"/>
<protein>
    <submittedName>
        <fullName evidence="1">HTH_Tnp_Tc3_2 domain-containing protein</fullName>
    </submittedName>
</protein>
<comment type="caution">
    <text evidence="1">The sequence shown here is derived from an EMBL/GenBank/DDBJ whole genome shotgun (WGS) entry which is preliminary data.</text>
</comment>
<evidence type="ECO:0000313" key="2">
    <source>
        <dbReference type="Proteomes" id="UP000887159"/>
    </source>
</evidence>
<gene>
    <name evidence="1" type="primary">NCL1_53147</name>
    <name evidence="1" type="ORF">TNCV_1075351</name>
</gene>
<dbReference type="EMBL" id="BMAU01021346">
    <property type="protein sequence ID" value="GFY17800.1"/>
    <property type="molecule type" value="Genomic_DNA"/>
</dbReference>